<organism evidence="10 11">
    <name type="scientific">Vallitalea pronyensis</name>
    <dbReference type="NCBI Taxonomy" id="1348613"/>
    <lineage>
        <taxon>Bacteria</taxon>
        <taxon>Bacillati</taxon>
        <taxon>Bacillota</taxon>
        <taxon>Clostridia</taxon>
        <taxon>Lachnospirales</taxon>
        <taxon>Vallitaleaceae</taxon>
        <taxon>Vallitalea</taxon>
    </lineage>
</organism>
<dbReference type="Proteomes" id="UP000683246">
    <property type="component" value="Chromosome"/>
</dbReference>
<evidence type="ECO:0000256" key="2">
    <source>
        <dbReference type="ARBA" id="ARBA00006704"/>
    </source>
</evidence>
<dbReference type="InterPro" id="IPR000454">
    <property type="entry name" value="ATP_synth_F0_csu"/>
</dbReference>
<dbReference type="KEGG" id="vpy:HZI73_16395"/>
<dbReference type="GO" id="GO:0015986">
    <property type="term" value="P:proton motive force-driven ATP synthesis"/>
    <property type="evidence" value="ECO:0007669"/>
    <property type="project" value="InterPro"/>
</dbReference>
<dbReference type="AlphaFoldDB" id="A0A8J8MQJ1"/>
<reference evidence="10" key="1">
    <citation type="submission" date="2020-07" db="EMBL/GenBank/DDBJ databases">
        <title>Vallitalea pronyensis genome.</title>
        <authorList>
            <person name="Postec A."/>
        </authorList>
    </citation>
    <scope>NUCLEOTIDE SEQUENCE</scope>
    <source>
        <strain evidence="10">FatNI3</strain>
    </source>
</reference>
<evidence type="ECO:0000259" key="9">
    <source>
        <dbReference type="Pfam" id="PF00137"/>
    </source>
</evidence>
<protein>
    <recommendedName>
        <fullName evidence="6">ATP synthase F(0) sector subunit c</fullName>
    </recommendedName>
    <alternativeName>
        <fullName evidence="7">F-type ATPase subunit c</fullName>
    </alternativeName>
</protein>
<proteinExistence type="inferred from homology"/>
<feature type="domain" description="V-ATPase proteolipid subunit C-like" evidence="9">
    <location>
        <begin position="25"/>
        <end position="82"/>
    </location>
</feature>
<dbReference type="Gene3D" id="1.20.120.610">
    <property type="entry name" value="lithium bound rotor ring of v- atpase"/>
    <property type="match status" value="1"/>
</dbReference>
<feature type="transmembrane region" description="Helical" evidence="8">
    <location>
        <begin position="61"/>
        <end position="89"/>
    </location>
</feature>
<evidence type="ECO:0000256" key="4">
    <source>
        <dbReference type="ARBA" id="ARBA00022989"/>
    </source>
</evidence>
<dbReference type="InterPro" id="IPR002379">
    <property type="entry name" value="ATPase_proteolipid_c-like_dom"/>
</dbReference>
<dbReference type="GO" id="GO:0045259">
    <property type="term" value="C:proton-transporting ATP synthase complex"/>
    <property type="evidence" value="ECO:0007669"/>
    <property type="project" value="InterPro"/>
</dbReference>
<dbReference type="GO" id="GO:0015078">
    <property type="term" value="F:proton transmembrane transporter activity"/>
    <property type="evidence" value="ECO:0007669"/>
    <property type="project" value="InterPro"/>
</dbReference>
<accession>A0A8J8MQJ1</accession>
<feature type="transmembrane region" description="Helical" evidence="8">
    <location>
        <begin position="21"/>
        <end position="41"/>
    </location>
</feature>
<evidence type="ECO:0000256" key="3">
    <source>
        <dbReference type="ARBA" id="ARBA00022692"/>
    </source>
</evidence>
<gene>
    <name evidence="10" type="ORF">HZI73_16395</name>
</gene>
<name>A0A8J8MQJ1_9FIRM</name>
<sequence>MKKCHCYDYCLKHSDSCLTRGLAALGAAIAVLSGIGVGIGIGQATGMAVEGIARQPEAFDIIIEMLVTGNLFALIAVLASFIVAVKLLIIASIPTIIKNDY</sequence>
<evidence type="ECO:0000256" key="7">
    <source>
        <dbReference type="ARBA" id="ARBA00032887"/>
    </source>
</evidence>
<keyword evidence="4 8" id="KW-1133">Transmembrane helix</keyword>
<comment type="subcellular location">
    <subcellularLocation>
        <location evidence="1">Membrane</location>
        <topology evidence="1">Multi-pass membrane protein</topology>
    </subcellularLocation>
</comment>
<dbReference type="GO" id="GO:0033177">
    <property type="term" value="C:proton-transporting two-sector ATPase complex, proton-transporting domain"/>
    <property type="evidence" value="ECO:0007669"/>
    <property type="project" value="InterPro"/>
</dbReference>
<dbReference type="EMBL" id="CP058649">
    <property type="protein sequence ID" value="QUI25761.1"/>
    <property type="molecule type" value="Genomic_DNA"/>
</dbReference>
<evidence type="ECO:0000256" key="6">
    <source>
        <dbReference type="ARBA" id="ARBA00032200"/>
    </source>
</evidence>
<evidence type="ECO:0000256" key="5">
    <source>
        <dbReference type="ARBA" id="ARBA00023136"/>
    </source>
</evidence>
<comment type="similarity">
    <text evidence="2">Belongs to the ATPase C chain family.</text>
</comment>
<evidence type="ECO:0000313" key="11">
    <source>
        <dbReference type="Proteomes" id="UP000683246"/>
    </source>
</evidence>
<keyword evidence="11" id="KW-1185">Reference proteome</keyword>
<dbReference type="SUPFAM" id="SSF81333">
    <property type="entry name" value="F1F0 ATP synthase subunit C"/>
    <property type="match status" value="1"/>
</dbReference>
<dbReference type="Pfam" id="PF00137">
    <property type="entry name" value="ATP-synt_C"/>
    <property type="match status" value="1"/>
</dbReference>
<keyword evidence="5 8" id="KW-0472">Membrane</keyword>
<dbReference type="PRINTS" id="PR00124">
    <property type="entry name" value="ATPASEC"/>
</dbReference>
<evidence type="ECO:0000256" key="1">
    <source>
        <dbReference type="ARBA" id="ARBA00004141"/>
    </source>
</evidence>
<keyword evidence="3 8" id="KW-0812">Transmembrane</keyword>
<evidence type="ECO:0000313" key="10">
    <source>
        <dbReference type="EMBL" id="QUI25761.1"/>
    </source>
</evidence>
<evidence type="ECO:0000256" key="8">
    <source>
        <dbReference type="SAM" id="Phobius"/>
    </source>
</evidence>
<dbReference type="InterPro" id="IPR035921">
    <property type="entry name" value="F/V-ATP_Csub_sf"/>
</dbReference>